<dbReference type="InterPro" id="IPR042568">
    <property type="entry name" value="QSOX_FAD-bd_sf"/>
</dbReference>
<evidence type="ECO:0000256" key="11">
    <source>
        <dbReference type="SAM" id="SignalP"/>
    </source>
</evidence>
<dbReference type="Pfam" id="PF18371">
    <property type="entry name" value="FAD_SOX"/>
    <property type="match status" value="1"/>
</dbReference>
<dbReference type="AlphaFoldDB" id="A0A6J8EPU0"/>
<sequence>MFVFLWILLIFKCTLCFGDKGLYKSSDDVVILTSDSFPPAVLGSENAWIIEFYNSWCGHCINFAPKWKEFATKTKGWQKVISVGAVDCSQKENIPLCRDYDIQGYPAIIFFPPYADEAYRGEPIHDQDLDSIGRRVINYIGQFEGASKPSSWPALQPLSTVEQIWEESKDIHKHVILLFEHEESYIGRQVILDLSQYKHLLIRTVTNQNIVKFGFEHIAKGVDDRETIVEIIKKLIGADHDKNEETQEDLKMADNTVKMQTTAITNGTVVYMSDLESALSYSFRQEIAIQRSIDGEALQALKDFIRVLTKYFPGEEYLKKFLRRIKTWLDSVSSGLTGEVWVYYIDSLQDLQGSLGVLYRQFTGLTGEVWVYYIDSLQSVDSYLPETISWVGCKGSEPRYRGYPCSMWTLFHTLTANAYLIGKNSPKFLYAEVINAITDYMKYFFGCKECVKNFLKMADKRQISTASDQVLWLWNAHNKANKRLHGDQSEDPLHPKIMFPSERVCPKCRKGIEKDGSNRDWNKNEVLEFIVKMYDKENIVKNSSSFNAESDVKKSRVDLDWWERMQRSKDLEKIKEIRQMKRQKLEEKIKLSGQHLPVSKKLANSRYLMVEKLKYSSGLSRGDMNMCVLFYALCISIIGVLYYHFVRRRKMNPCKGCSNP</sequence>
<evidence type="ECO:0000256" key="7">
    <source>
        <dbReference type="ARBA" id="ARBA00023157"/>
    </source>
</evidence>
<dbReference type="Gene3D" id="3.40.30.10">
    <property type="entry name" value="Glutaredoxin"/>
    <property type="match status" value="2"/>
</dbReference>
<evidence type="ECO:0000259" key="12">
    <source>
        <dbReference type="PROSITE" id="PS51324"/>
    </source>
</evidence>
<gene>
    <name evidence="14" type="ORF">MCOR_54458</name>
</gene>
<dbReference type="GO" id="GO:0006457">
    <property type="term" value="P:protein folding"/>
    <property type="evidence" value="ECO:0007669"/>
    <property type="project" value="TreeGrafter"/>
</dbReference>
<reference evidence="14 15" key="1">
    <citation type="submission" date="2020-06" db="EMBL/GenBank/DDBJ databases">
        <authorList>
            <person name="Li R."/>
            <person name="Bekaert M."/>
        </authorList>
    </citation>
    <scope>NUCLEOTIDE SEQUENCE [LARGE SCALE GENOMIC DNA]</scope>
    <source>
        <strain evidence="14">Wild</strain>
        <strain evidence="15">wild</strain>
    </source>
</reference>
<keyword evidence="6 10" id="KW-0560">Oxidoreductase</keyword>
<evidence type="ECO:0000313" key="14">
    <source>
        <dbReference type="EMBL" id="CAC5422407.1"/>
    </source>
</evidence>
<dbReference type="InterPro" id="IPR036774">
    <property type="entry name" value="ERV/ALR_sulphydryl_oxid_sf"/>
</dbReference>
<feature type="transmembrane region" description="Helical" evidence="10">
    <location>
        <begin position="628"/>
        <end position="646"/>
    </location>
</feature>
<comment type="catalytic activity">
    <reaction evidence="9 10">
        <text>2 R'C(R)SH + O2 = R'C(R)S-S(R)CR' + H2O2</text>
        <dbReference type="Rhea" id="RHEA:17357"/>
        <dbReference type="ChEBI" id="CHEBI:15379"/>
        <dbReference type="ChEBI" id="CHEBI:16240"/>
        <dbReference type="ChEBI" id="CHEBI:16520"/>
        <dbReference type="ChEBI" id="CHEBI:17412"/>
        <dbReference type="EC" id="1.8.3.2"/>
    </reaction>
</comment>
<evidence type="ECO:0000256" key="1">
    <source>
        <dbReference type="ARBA" id="ARBA00001974"/>
    </source>
</evidence>
<keyword evidence="5 10" id="KW-0274">FAD</keyword>
<comment type="function">
    <text evidence="10">Catalyzes the oxidation of sulfhydryl groups in peptide and protein thiols to disulfides with the reduction of oxygen to hydrogen peroxide.</text>
</comment>
<dbReference type="GO" id="GO:0016971">
    <property type="term" value="F:flavin-dependent sulfhydryl oxidase activity"/>
    <property type="evidence" value="ECO:0007669"/>
    <property type="project" value="InterPro"/>
</dbReference>
<dbReference type="PROSITE" id="PS51352">
    <property type="entry name" value="THIOREDOXIN_2"/>
    <property type="match status" value="1"/>
</dbReference>
<dbReference type="InterPro" id="IPR013766">
    <property type="entry name" value="Thioredoxin_domain"/>
</dbReference>
<feature type="domain" description="ERV/ALR sulfhydryl oxidase" evidence="12">
    <location>
        <begin position="396"/>
        <end position="498"/>
    </location>
</feature>
<dbReference type="Pfam" id="PF18108">
    <property type="entry name" value="QSOX_Trx1"/>
    <property type="match status" value="1"/>
</dbReference>
<dbReference type="Pfam" id="PF00085">
    <property type="entry name" value="Thioredoxin"/>
    <property type="match status" value="1"/>
</dbReference>
<dbReference type="EC" id="1.8.3.2" evidence="10"/>
<dbReference type="FunFam" id="1.20.120.1960:FF:000001">
    <property type="entry name" value="Sulfhydryl oxidase"/>
    <property type="match status" value="1"/>
</dbReference>
<dbReference type="PANTHER" id="PTHR22897:SF8">
    <property type="entry name" value="SULFHYDRYL OXIDASE"/>
    <property type="match status" value="1"/>
</dbReference>
<dbReference type="GO" id="GO:0005615">
    <property type="term" value="C:extracellular space"/>
    <property type="evidence" value="ECO:0007669"/>
    <property type="project" value="TreeGrafter"/>
</dbReference>
<dbReference type="Gene3D" id="1.20.120.1960">
    <property type="entry name" value="QSOX sulfhydryl oxidase domain"/>
    <property type="match status" value="1"/>
</dbReference>
<evidence type="ECO:0000256" key="5">
    <source>
        <dbReference type="ARBA" id="ARBA00022827"/>
    </source>
</evidence>
<name>A0A6J8EPU0_MYTCO</name>
<feature type="domain" description="Thioredoxin" evidence="13">
    <location>
        <begin position="26"/>
        <end position="166"/>
    </location>
</feature>
<dbReference type="Gene3D" id="1.20.120.310">
    <property type="entry name" value="ERV/ALR sulfhydryl oxidase domain"/>
    <property type="match status" value="1"/>
</dbReference>
<dbReference type="CDD" id="cd02992">
    <property type="entry name" value="PDI_a_QSOX"/>
    <property type="match status" value="1"/>
</dbReference>
<dbReference type="GO" id="GO:0000139">
    <property type="term" value="C:Golgi membrane"/>
    <property type="evidence" value="ECO:0007669"/>
    <property type="project" value="TreeGrafter"/>
</dbReference>
<keyword evidence="7" id="KW-1015">Disulfide bond</keyword>
<keyword evidence="10" id="KW-0472">Membrane</keyword>
<keyword evidence="8" id="KW-0325">Glycoprotein</keyword>
<dbReference type="PROSITE" id="PS51324">
    <property type="entry name" value="ERV_ALR"/>
    <property type="match status" value="1"/>
</dbReference>
<dbReference type="EMBL" id="CACVKT020009594">
    <property type="protein sequence ID" value="CAC5422406.1"/>
    <property type="molecule type" value="Genomic_DNA"/>
</dbReference>
<evidence type="ECO:0000256" key="2">
    <source>
        <dbReference type="ARBA" id="ARBA00006041"/>
    </source>
</evidence>
<dbReference type="InterPro" id="IPR017905">
    <property type="entry name" value="ERV/ALR_sulphydryl_oxidase"/>
</dbReference>
<evidence type="ECO:0000256" key="8">
    <source>
        <dbReference type="ARBA" id="ARBA00023180"/>
    </source>
</evidence>
<feature type="chain" id="PRO_5033551996" description="Sulfhydryl oxidase" evidence="11">
    <location>
        <begin position="17"/>
        <end position="660"/>
    </location>
</feature>
<keyword evidence="3 10" id="KW-0285">Flavoprotein</keyword>
<dbReference type="EMBL" id="CACVKT020009594">
    <property type="protein sequence ID" value="CAC5422407.1"/>
    <property type="molecule type" value="Genomic_DNA"/>
</dbReference>
<evidence type="ECO:0000256" key="10">
    <source>
        <dbReference type="RuleBase" id="RU371123"/>
    </source>
</evidence>
<dbReference type="InterPro" id="IPR040986">
    <property type="entry name" value="QSOX_FAD-bd_dom"/>
</dbReference>
<keyword evidence="10" id="KW-1133">Transmembrane helix</keyword>
<dbReference type="Proteomes" id="UP000507470">
    <property type="component" value="Unassembled WGS sequence"/>
</dbReference>
<organism evidence="14 15">
    <name type="scientific">Mytilus coruscus</name>
    <name type="common">Sea mussel</name>
    <dbReference type="NCBI Taxonomy" id="42192"/>
    <lineage>
        <taxon>Eukaryota</taxon>
        <taxon>Metazoa</taxon>
        <taxon>Spiralia</taxon>
        <taxon>Lophotrochozoa</taxon>
        <taxon>Mollusca</taxon>
        <taxon>Bivalvia</taxon>
        <taxon>Autobranchia</taxon>
        <taxon>Pteriomorphia</taxon>
        <taxon>Mytilida</taxon>
        <taxon>Mytiloidea</taxon>
        <taxon>Mytilidae</taxon>
        <taxon>Mytilinae</taxon>
        <taxon>Mytilus</taxon>
    </lineage>
</organism>
<dbReference type="FunFam" id="3.40.30.10:FF:000073">
    <property type="entry name" value="Sulfhydryl oxidase"/>
    <property type="match status" value="1"/>
</dbReference>
<dbReference type="Pfam" id="PF04777">
    <property type="entry name" value="Evr1_Alr"/>
    <property type="match status" value="1"/>
</dbReference>
<dbReference type="InterPro" id="IPR041269">
    <property type="entry name" value="QSOX_Trx1"/>
</dbReference>
<dbReference type="OrthoDB" id="59470at2759"/>
<comment type="similarity">
    <text evidence="2 10">Belongs to the quiescin-sulfhydryl oxidase (QSOX) family.</text>
</comment>
<evidence type="ECO:0000256" key="3">
    <source>
        <dbReference type="ARBA" id="ARBA00022630"/>
    </source>
</evidence>
<protein>
    <recommendedName>
        <fullName evidence="10">Sulfhydryl oxidase</fullName>
        <ecNumber evidence="10">1.8.3.2</ecNumber>
    </recommendedName>
</protein>
<evidence type="ECO:0000256" key="6">
    <source>
        <dbReference type="ARBA" id="ARBA00023002"/>
    </source>
</evidence>
<dbReference type="InterPro" id="IPR039798">
    <property type="entry name" value="Sulfhydryl_oxidase"/>
</dbReference>
<evidence type="ECO:0000313" key="15">
    <source>
        <dbReference type="Proteomes" id="UP000507470"/>
    </source>
</evidence>
<dbReference type="SUPFAM" id="SSF52833">
    <property type="entry name" value="Thioredoxin-like"/>
    <property type="match status" value="1"/>
</dbReference>
<keyword evidence="15" id="KW-1185">Reference proteome</keyword>
<keyword evidence="10" id="KW-0812">Transmembrane</keyword>
<dbReference type="PANTHER" id="PTHR22897">
    <property type="entry name" value="QUIESCIN Q6-RELATED SULFHYDRYL OXIDASE"/>
    <property type="match status" value="1"/>
</dbReference>
<keyword evidence="4 11" id="KW-0732">Signal</keyword>
<comment type="cofactor">
    <cofactor evidence="1 10">
        <name>FAD</name>
        <dbReference type="ChEBI" id="CHEBI:57692"/>
    </cofactor>
</comment>
<dbReference type="GO" id="GO:0003756">
    <property type="term" value="F:protein disulfide isomerase activity"/>
    <property type="evidence" value="ECO:0007669"/>
    <property type="project" value="TreeGrafter"/>
</dbReference>
<evidence type="ECO:0000256" key="9">
    <source>
        <dbReference type="ARBA" id="ARBA00048864"/>
    </source>
</evidence>
<evidence type="ECO:0000259" key="13">
    <source>
        <dbReference type="PROSITE" id="PS51352"/>
    </source>
</evidence>
<accession>A0A6J8EPU0</accession>
<dbReference type="SUPFAM" id="SSF69000">
    <property type="entry name" value="FAD-dependent thiol oxidase"/>
    <property type="match status" value="1"/>
</dbReference>
<proteinExistence type="inferred from homology"/>
<dbReference type="InterPro" id="IPR036249">
    <property type="entry name" value="Thioredoxin-like_sf"/>
</dbReference>
<feature type="signal peptide" evidence="11">
    <location>
        <begin position="1"/>
        <end position="16"/>
    </location>
</feature>
<evidence type="ECO:0000256" key="4">
    <source>
        <dbReference type="ARBA" id="ARBA00022729"/>
    </source>
</evidence>